<dbReference type="OrthoDB" id="3229398at2759"/>
<organism evidence="2 3">
    <name type="scientific">Lyophyllum shimeji</name>
    <name type="common">Hon-shimeji</name>
    <name type="synonym">Tricholoma shimeji</name>
    <dbReference type="NCBI Taxonomy" id="47721"/>
    <lineage>
        <taxon>Eukaryota</taxon>
        <taxon>Fungi</taxon>
        <taxon>Dikarya</taxon>
        <taxon>Basidiomycota</taxon>
        <taxon>Agaricomycotina</taxon>
        <taxon>Agaricomycetes</taxon>
        <taxon>Agaricomycetidae</taxon>
        <taxon>Agaricales</taxon>
        <taxon>Tricholomatineae</taxon>
        <taxon>Lyophyllaceae</taxon>
        <taxon>Lyophyllum</taxon>
    </lineage>
</organism>
<dbReference type="AlphaFoldDB" id="A0A9P3UVR1"/>
<comment type="caution">
    <text evidence="2">The sequence shown here is derived from an EMBL/GenBank/DDBJ whole genome shotgun (WGS) entry which is preliminary data.</text>
</comment>
<name>A0A9P3UVR1_LYOSH</name>
<proteinExistence type="predicted"/>
<dbReference type="InterPro" id="IPR054723">
    <property type="entry name" value="Ams1-like_N"/>
</dbReference>
<sequence>MSCQHQRPSMAYPELNHSAGAKWIKHLTKDRLGNFTGGHFSDVNLSSMLFTHRVDNPEHVKLQVWSAPGLTKPTFAEAMKQKFKPAKKGDSFGPSCESPRNSSDLCLNPATNHWWKVTVIIPGYWQQYERVQFEFDTGCEAMIYTTDGVPLQGITGGFGGDRRVEYIIPEAARKQGRHDFVIESSCNGMFGVPWNGDTIAPPDMNRYFALASADLVVPNQDAWGLLWDFTTLRELVDTLPGNTPLQNKALVAANAIMNVFKKGDQSAIRDARRIAEDVFGEGWESKGAGIYDEGTKNAQIWGIGS</sequence>
<dbReference type="GO" id="GO:0009313">
    <property type="term" value="P:oligosaccharide catabolic process"/>
    <property type="evidence" value="ECO:0007669"/>
    <property type="project" value="TreeGrafter"/>
</dbReference>
<reference evidence="2" key="1">
    <citation type="submission" date="2022-07" db="EMBL/GenBank/DDBJ databases">
        <title>The genome of Lyophyllum shimeji provides insight into the initial evolution of ectomycorrhizal fungal genome.</title>
        <authorList>
            <person name="Kobayashi Y."/>
            <person name="Shibata T."/>
            <person name="Hirakawa H."/>
            <person name="Shigenobu S."/>
            <person name="Nishiyama T."/>
            <person name="Yamada A."/>
            <person name="Hasebe M."/>
            <person name="Kawaguchi M."/>
        </authorList>
    </citation>
    <scope>NUCLEOTIDE SEQUENCE</scope>
    <source>
        <strain evidence="2">AT787</strain>
    </source>
</reference>
<dbReference type="PANTHER" id="PTHR46017:SF1">
    <property type="entry name" value="ALPHA-MANNOSIDASE 2C1"/>
    <property type="match status" value="1"/>
</dbReference>
<feature type="domain" description="Alpha-mannosidase Ams1-like N-terminal" evidence="1">
    <location>
        <begin position="60"/>
        <end position="216"/>
    </location>
</feature>
<evidence type="ECO:0000259" key="1">
    <source>
        <dbReference type="Pfam" id="PF22907"/>
    </source>
</evidence>
<evidence type="ECO:0000313" key="2">
    <source>
        <dbReference type="EMBL" id="GLB44396.1"/>
    </source>
</evidence>
<dbReference type="GO" id="GO:0004559">
    <property type="term" value="F:alpha-mannosidase activity"/>
    <property type="evidence" value="ECO:0007669"/>
    <property type="project" value="TreeGrafter"/>
</dbReference>
<keyword evidence="3" id="KW-1185">Reference proteome</keyword>
<dbReference type="Proteomes" id="UP001063166">
    <property type="component" value="Unassembled WGS sequence"/>
</dbReference>
<protein>
    <submittedName>
        <fullName evidence="2">Alpha mannosidase, middle domain</fullName>
    </submittedName>
</protein>
<dbReference type="EMBL" id="BRPK01000017">
    <property type="protein sequence ID" value="GLB44396.1"/>
    <property type="molecule type" value="Genomic_DNA"/>
</dbReference>
<evidence type="ECO:0000313" key="3">
    <source>
        <dbReference type="Proteomes" id="UP001063166"/>
    </source>
</evidence>
<gene>
    <name evidence="2" type="primary">AMS1</name>
    <name evidence="2" type="ORF">LshimejAT787_1700230</name>
</gene>
<dbReference type="Pfam" id="PF22907">
    <property type="entry name" value="Ams1-like_1st"/>
    <property type="match status" value="1"/>
</dbReference>
<dbReference type="GO" id="GO:0000329">
    <property type="term" value="C:fungal-type vacuole membrane"/>
    <property type="evidence" value="ECO:0007669"/>
    <property type="project" value="TreeGrafter"/>
</dbReference>
<dbReference type="PANTHER" id="PTHR46017">
    <property type="entry name" value="ALPHA-MANNOSIDASE 2C1"/>
    <property type="match status" value="1"/>
</dbReference>
<accession>A0A9P3UVR1</accession>